<evidence type="ECO:0000313" key="2">
    <source>
        <dbReference type="Proteomes" id="UP001055811"/>
    </source>
</evidence>
<gene>
    <name evidence="1" type="ORF">L2E82_34580</name>
</gene>
<organism evidence="1 2">
    <name type="scientific">Cichorium intybus</name>
    <name type="common">Chicory</name>
    <dbReference type="NCBI Taxonomy" id="13427"/>
    <lineage>
        <taxon>Eukaryota</taxon>
        <taxon>Viridiplantae</taxon>
        <taxon>Streptophyta</taxon>
        <taxon>Embryophyta</taxon>
        <taxon>Tracheophyta</taxon>
        <taxon>Spermatophyta</taxon>
        <taxon>Magnoliopsida</taxon>
        <taxon>eudicotyledons</taxon>
        <taxon>Gunneridae</taxon>
        <taxon>Pentapetalae</taxon>
        <taxon>asterids</taxon>
        <taxon>campanulids</taxon>
        <taxon>Asterales</taxon>
        <taxon>Asteraceae</taxon>
        <taxon>Cichorioideae</taxon>
        <taxon>Cichorieae</taxon>
        <taxon>Cichoriinae</taxon>
        <taxon>Cichorium</taxon>
    </lineage>
</organism>
<comment type="caution">
    <text evidence="1">The sequence shown here is derived from an EMBL/GenBank/DDBJ whole genome shotgun (WGS) entry which is preliminary data.</text>
</comment>
<reference evidence="2" key="1">
    <citation type="journal article" date="2022" name="Mol. Ecol. Resour.">
        <title>The genomes of chicory, endive, great burdock and yacon provide insights into Asteraceae palaeo-polyploidization history and plant inulin production.</title>
        <authorList>
            <person name="Fan W."/>
            <person name="Wang S."/>
            <person name="Wang H."/>
            <person name="Wang A."/>
            <person name="Jiang F."/>
            <person name="Liu H."/>
            <person name="Zhao H."/>
            <person name="Xu D."/>
            <person name="Zhang Y."/>
        </authorList>
    </citation>
    <scope>NUCLEOTIDE SEQUENCE [LARGE SCALE GENOMIC DNA]</scope>
    <source>
        <strain evidence="2">cv. Punajuju</strain>
    </source>
</reference>
<keyword evidence="2" id="KW-1185">Reference proteome</keyword>
<accession>A0ACB9BMD3</accession>
<dbReference type="EMBL" id="CM042014">
    <property type="protein sequence ID" value="KAI3723171.1"/>
    <property type="molecule type" value="Genomic_DNA"/>
</dbReference>
<evidence type="ECO:0000313" key="1">
    <source>
        <dbReference type="EMBL" id="KAI3723171.1"/>
    </source>
</evidence>
<proteinExistence type="predicted"/>
<reference evidence="1 2" key="2">
    <citation type="journal article" date="2022" name="Mol. Ecol. Resour.">
        <title>The genomes of chicory, endive, great burdock and yacon provide insights into Asteraceae paleo-polyploidization history and plant inulin production.</title>
        <authorList>
            <person name="Fan W."/>
            <person name="Wang S."/>
            <person name="Wang H."/>
            <person name="Wang A."/>
            <person name="Jiang F."/>
            <person name="Liu H."/>
            <person name="Zhao H."/>
            <person name="Xu D."/>
            <person name="Zhang Y."/>
        </authorList>
    </citation>
    <scope>NUCLEOTIDE SEQUENCE [LARGE SCALE GENOMIC DNA]</scope>
    <source>
        <strain evidence="2">cv. Punajuju</strain>
        <tissue evidence="1">Leaves</tissue>
    </source>
</reference>
<dbReference type="Proteomes" id="UP001055811">
    <property type="component" value="Linkage Group LG06"/>
</dbReference>
<sequence length="172" mass="19666">MTTTTDHPNDKEPQHPAPANADYCYEQQLPPPLMNHHREEPSYPPLPPPFHDFQSYKQLSIYLSHLLLHLTRLNHHNPTCSFCDEGSSPLPPTPNANGHYDQPPDASTSSMAEHHRLPPPPQPIYLVCHQCIRHTPHMSPIIHPHTNLQNPVDYLENKPIFRVYSYNVIGGF</sequence>
<name>A0ACB9BMD3_CICIN</name>
<protein>
    <submittedName>
        <fullName evidence="1">Uncharacterized protein</fullName>
    </submittedName>
</protein>